<comment type="caution">
    <text evidence="2">The sequence shown here is derived from an EMBL/GenBank/DDBJ whole genome shotgun (WGS) entry which is preliminary data.</text>
</comment>
<evidence type="ECO:0000256" key="1">
    <source>
        <dbReference type="SAM" id="MobiDB-lite"/>
    </source>
</evidence>
<name>A0A0C2M977_THEKT</name>
<reference evidence="2 3" key="1">
    <citation type="journal article" date="2014" name="Genome Biol. Evol.">
        <title>The genome of the myxosporean Thelohanellus kitauei shows adaptations to nutrient acquisition within its fish host.</title>
        <authorList>
            <person name="Yang Y."/>
            <person name="Xiong J."/>
            <person name="Zhou Z."/>
            <person name="Huo F."/>
            <person name="Miao W."/>
            <person name="Ran C."/>
            <person name="Liu Y."/>
            <person name="Zhang J."/>
            <person name="Feng J."/>
            <person name="Wang M."/>
            <person name="Wang M."/>
            <person name="Wang L."/>
            <person name="Yao B."/>
        </authorList>
    </citation>
    <scope>NUCLEOTIDE SEQUENCE [LARGE SCALE GENOMIC DNA]</scope>
    <source>
        <strain evidence="2">Wuqing</strain>
    </source>
</reference>
<sequence length="836" mass="97477">MNEEIINLAIIFDFSFFSDQISEPIINELAKLFLFLQTWSKIEKYQKRKIYLSYQIVSSVEKRFFHQIYFNEFNEDTWNEIRKSVLNNSNSPISPLDDMDMNEKHFLRQLQKFWSDFYWENNDLLSPLNKSQNYGARRNISLYVTNTFYPFTITSRNIFKSIVQNFKKYSIAFVWMAPITSDKIVLDHVIPCMSLFNGYFIPMDTGNSALFFISKLLAKMKPSQLNDKSEVQTTKISYQNIFNLYRNNQTLKLNINTGKEVLELLAKSIRLNNSRRSSPVSGLNLRTYPSASQCQKEEDNRKKSADAVLFINIRDGVDIFCELESTNSRLLLFDEANNQQYLVQRFKNDDLLIFPFQDHEIDYISCDVDLPTILDVCTPWFYYSENYEKYENVFIDDKQSQDSNEQLENYLSKCLGRSHLPFQDSANCSNLKKCFFDMPETSVRFKDISKSSDDTITREFQLHDQTYKSLSMIFNSEQVKYEYFVKNKLKNTPELLKNDLKKDTTFISEFQKQIIARVFILNKFYGIISDRKPFIDDIVCIIQKLSLSKVSQWVNNFFRFDFMIIDEPGLKKDLRMIYDELCRPYPKYLLSPAVRHQELSIFDKENHANSFKIENIQKFPKKPCYSFSDLNLKRREIMVTHHNKKLSINNKRKFNLSNVKRSLFGNRSNSLAGISSLDCGSSGSIVFSISPEPSLNNITHSENNSLPQKFYTNILSSSMSAIEPCAEPKDDSSVTENQSEQSETLFDSPCLFKLNQLSPIVDTQSANIAEKKFKMDDLDVWQTTPFKLYKSTSMKQENTASPSLKIHTKQPPLHIHTNLSSPKEKKNVLQPGIPIA</sequence>
<feature type="region of interest" description="Disordered" evidence="1">
    <location>
        <begin position="815"/>
        <end position="836"/>
    </location>
</feature>
<keyword evidence="3" id="KW-1185">Reference proteome</keyword>
<accession>A0A0C2M977</accession>
<proteinExistence type="predicted"/>
<protein>
    <submittedName>
        <fullName evidence="2">Uncharacterized protein</fullName>
    </submittedName>
</protein>
<dbReference type="EMBL" id="JWZT01005403">
    <property type="protein sequence ID" value="KII60874.1"/>
    <property type="molecule type" value="Genomic_DNA"/>
</dbReference>
<dbReference type="OrthoDB" id="10637108at2759"/>
<gene>
    <name evidence="2" type="ORF">RF11_04413</name>
</gene>
<evidence type="ECO:0000313" key="3">
    <source>
        <dbReference type="Proteomes" id="UP000031668"/>
    </source>
</evidence>
<dbReference type="AlphaFoldDB" id="A0A0C2M977"/>
<dbReference type="Proteomes" id="UP000031668">
    <property type="component" value="Unassembled WGS sequence"/>
</dbReference>
<evidence type="ECO:0000313" key="2">
    <source>
        <dbReference type="EMBL" id="KII60874.1"/>
    </source>
</evidence>
<organism evidence="2 3">
    <name type="scientific">Thelohanellus kitauei</name>
    <name type="common">Myxosporean</name>
    <dbReference type="NCBI Taxonomy" id="669202"/>
    <lineage>
        <taxon>Eukaryota</taxon>
        <taxon>Metazoa</taxon>
        <taxon>Cnidaria</taxon>
        <taxon>Myxozoa</taxon>
        <taxon>Myxosporea</taxon>
        <taxon>Bivalvulida</taxon>
        <taxon>Platysporina</taxon>
        <taxon>Myxobolidae</taxon>
        <taxon>Thelohanellus</taxon>
    </lineage>
</organism>